<accession>D5E3B4</accession>
<reference evidence="2 3" key="1">
    <citation type="journal article" date="2005" name="Appl. Environ. Microbiol.">
        <title>Molecular characterization of plasmid pBM300 from Bacillus megaterium QM B1551.</title>
        <authorList>
            <person name="Kunnimalaiyaan M."/>
            <person name="Vary P.S."/>
        </authorList>
    </citation>
    <scope>NUCLEOTIDE SEQUENCE [LARGE SCALE GENOMIC DNA]</scope>
    <source>
        <strain evidence="3">ATCC 12872 / QMB1551</strain>
        <plasmid evidence="2">pBM300</plasmid>
    </source>
</reference>
<name>D5E3B4_PRIM1</name>
<sequence>MTTCLFFYFLKLYNSLYFHHIFIFLFYNVLCKKKTNLFIKYR</sequence>
<evidence type="ECO:0000313" key="3">
    <source>
        <dbReference type="Proteomes" id="UP000000935"/>
    </source>
</evidence>
<keyword evidence="1" id="KW-0472">Membrane</keyword>
<proteinExistence type="predicted"/>
<feature type="transmembrane region" description="Helical" evidence="1">
    <location>
        <begin position="12"/>
        <end position="30"/>
    </location>
</feature>
<keyword evidence="2" id="KW-0614">Plasmid</keyword>
<keyword evidence="1" id="KW-0812">Transmembrane</keyword>
<dbReference type="Proteomes" id="UP000000935">
    <property type="component" value="Plasmid pBM300"/>
</dbReference>
<geneLocation type="plasmid" evidence="2 3">
    <name>pBM300</name>
</geneLocation>
<keyword evidence="1" id="KW-1133">Transmembrane helix</keyword>
<protein>
    <submittedName>
        <fullName evidence="2">Uncharacterized protein</fullName>
    </submittedName>
</protein>
<gene>
    <name evidence="2" type="ordered locus">BMQ_pBM30026</name>
</gene>
<evidence type="ECO:0000313" key="2">
    <source>
        <dbReference type="EMBL" id="ADE72289.1"/>
    </source>
</evidence>
<keyword evidence="3" id="KW-1185">Reference proteome</keyword>
<dbReference type="HOGENOM" id="CLU_3247336_0_0_9"/>
<dbReference type="KEGG" id="bmq:BMQ_pBM30026"/>
<dbReference type="AlphaFoldDB" id="D5E3B4"/>
<reference evidence="2 3" key="3">
    <citation type="journal article" date="2011" name="J. Bacteriol.">
        <title>Genome sequences of the biotechnologically important Bacillus megaterium strains QM B1551 and DSM319.</title>
        <authorList>
            <person name="Eppinger M."/>
            <person name="Bunk B."/>
            <person name="Johns M.A."/>
            <person name="Edirisinghe J.N."/>
            <person name="Kutumbaka K.K."/>
            <person name="Koenig S.S."/>
            <person name="Huot Creasy H."/>
            <person name="Rosovitz M.J."/>
            <person name="Riley D.R."/>
            <person name="Daugherty S."/>
            <person name="Martin M."/>
            <person name="Elbourne L.D."/>
            <person name="Paulsen I."/>
            <person name="Biedendieck R."/>
            <person name="Braun C."/>
            <person name="Grayburn S."/>
            <person name="Dhingra S."/>
            <person name="Lukyanchuk V."/>
            <person name="Ball B."/>
            <person name="Ul-Qamar R."/>
            <person name="Seibel J."/>
            <person name="Bremer E."/>
            <person name="Jahn D."/>
            <person name="Ravel J."/>
            <person name="Vary P.S."/>
        </authorList>
    </citation>
    <scope>NUCLEOTIDE SEQUENCE [LARGE SCALE GENOMIC DNA]</scope>
    <source>
        <strain evidence="3">ATCC 12872 / QMB1551</strain>
        <plasmid evidence="2">pBM300</plasmid>
    </source>
</reference>
<organism evidence="2 3">
    <name type="scientific">Priestia megaterium (strain ATCC 12872 / QMB1551)</name>
    <name type="common">Bacillus megaterium</name>
    <dbReference type="NCBI Taxonomy" id="545693"/>
    <lineage>
        <taxon>Bacteria</taxon>
        <taxon>Bacillati</taxon>
        <taxon>Bacillota</taxon>
        <taxon>Bacilli</taxon>
        <taxon>Bacillales</taxon>
        <taxon>Bacillaceae</taxon>
        <taxon>Priestia</taxon>
    </lineage>
</organism>
<dbReference type="EMBL" id="CP001986">
    <property type="protein sequence ID" value="ADE72289.1"/>
    <property type="molecule type" value="Genomic_DNA"/>
</dbReference>
<evidence type="ECO:0000256" key="1">
    <source>
        <dbReference type="SAM" id="Phobius"/>
    </source>
</evidence>
<reference key="2">
    <citation type="submission" date="2010-04" db="EMBL/GenBank/DDBJ databases">
        <title>Genome sequences of the industrial vitamin B12-producers B. megaterium QM B1551 and DSM319 reveal new insights into the Bacillus genome evolution and pan-genome structure.</title>
        <authorList>
            <person name="Eppinger M."/>
            <person name="Bunk B."/>
            <person name="Johns M.A."/>
            <person name="Edirisinghe J.N."/>
            <person name="Kutumbaka K.K."/>
            <person name="Riley D.R."/>
            <person name="Creasy H.H."/>
            <person name="Koenig S.S.K."/>
            <person name="Galens K."/>
            <person name="Orvis J."/>
            <person name="Creasy T."/>
            <person name="Biedendieck R."/>
            <person name="Braun C."/>
            <person name="Grayburn S."/>
            <person name="Jahn D."/>
            <person name="Ravel J."/>
            <person name="Vary P.S."/>
        </authorList>
    </citation>
    <scope>NUCLEOTIDE SEQUENCE</scope>
    <source>
        <strain>QM B1551</strain>
    </source>
</reference>